<proteinExistence type="predicted"/>
<dbReference type="Gene3D" id="3.30.40.10">
    <property type="entry name" value="Zinc/RING finger domain, C3HC4 (zinc finger)"/>
    <property type="match status" value="1"/>
</dbReference>
<organism evidence="4 5">
    <name type="scientific">Dreissena polymorpha</name>
    <name type="common">Zebra mussel</name>
    <name type="synonym">Mytilus polymorpha</name>
    <dbReference type="NCBI Taxonomy" id="45954"/>
    <lineage>
        <taxon>Eukaryota</taxon>
        <taxon>Metazoa</taxon>
        <taxon>Spiralia</taxon>
        <taxon>Lophotrochozoa</taxon>
        <taxon>Mollusca</taxon>
        <taxon>Bivalvia</taxon>
        <taxon>Autobranchia</taxon>
        <taxon>Heteroconchia</taxon>
        <taxon>Euheterodonta</taxon>
        <taxon>Imparidentia</taxon>
        <taxon>Neoheterodontei</taxon>
        <taxon>Myida</taxon>
        <taxon>Dreissenoidea</taxon>
        <taxon>Dreissenidae</taxon>
        <taxon>Dreissena</taxon>
    </lineage>
</organism>
<keyword evidence="2" id="KW-0863">Zinc-finger</keyword>
<evidence type="ECO:0000313" key="4">
    <source>
        <dbReference type="EMBL" id="KAH3828424.1"/>
    </source>
</evidence>
<accession>A0A9D4JZ51</accession>
<evidence type="ECO:0000256" key="1">
    <source>
        <dbReference type="ARBA" id="ARBA00022723"/>
    </source>
</evidence>
<dbReference type="EMBL" id="JAIWYP010000005">
    <property type="protein sequence ID" value="KAH3828424.1"/>
    <property type="molecule type" value="Genomic_DNA"/>
</dbReference>
<evidence type="ECO:0000256" key="3">
    <source>
        <dbReference type="ARBA" id="ARBA00022833"/>
    </source>
</evidence>
<dbReference type="InterPro" id="IPR011011">
    <property type="entry name" value="Znf_FYVE_PHD"/>
</dbReference>
<dbReference type="AlphaFoldDB" id="A0A9D4JZ51"/>
<dbReference type="InterPro" id="IPR013083">
    <property type="entry name" value="Znf_RING/FYVE/PHD"/>
</dbReference>
<gene>
    <name evidence="4" type="ORF">DPMN_130385</name>
</gene>
<keyword evidence="1" id="KW-0479">Metal-binding</keyword>
<dbReference type="PROSITE" id="PS01359">
    <property type="entry name" value="ZF_PHD_1"/>
    <property type="match status" value="1"/>
</dbReference>
<evidence type="ECO:0000256" key="2">
    <source>
        <dbReference type="ARBA" id="ARBA00022771"/>
    </source>
</evidence>
<reference evidence="4" key="2">
    <citation type="submission" date="2020-11" db="EMBL/GenBank/DDBJ databases">
        <authorList>
            <person name="McCartney M.A."/>
            <person name="Auch B."/>
            <person name="Kono T."/>
            <person name="Mallez S."/>
            <person name="Becker A."/>
            <person name="Gohl D.M."/>
            <person name="Silverstein K.A.T."/>
            <person name="Koren S."/>
            <person name="Bechman K.B."/>
            <person name="Herman A."/>
            <person name="Abrahante J.E."/>
            <person name="Garbe J."/>
        </authorList>
    </citation>
    <scope>NUCLEOTIDE SEQUENCE</scope>
    <source>
        <strain evidence="4">Duluth1</strain>
        <tissue evidence="4">Whole animal</tissue>
    </source>
</reference>
<keyword evidence="5" id="KW-1185">Reference proteome</keyword>
<protein>
    <recommendedName>
        <fullName evidence="6">PHD-type domain-containing protein</fullName>
    </recommendedName>
</protein>
<evidence type="ECO:0000313" key="5">
    <source>
        <dbReference type="Proteomes" id="UP000828390"/>
    </source>
</evidence>
<dbReference type="Proteomes" id="UP000828390">
    <property type="component" value="Unassembled WGS sequence"/>
</dbReference>
<reference evidence="4" key="1">
    <citation type="journal article" date="2019" name="bioRxiv">
        <title>The Genome of the Zebra Mussel, Dreissena polymorpha: A Resource for Invasive Species Research.</title>
        <authorList>
            <person name="McCartney M.A."/>
            <person name="Auch B."/>
            <person name="Kono T."/>
            <person name="Mallez S."/>
            <person name="Zhang Y."/>
            <person name="Obille A."/>
            <person name="Becker A."/>
            <person name="Abrahante J.E."/>
            <person name="Garbe J."/>
            <person name="Badalamenti J.P."/>
            <person name="Herman A."/>
            <person name="Mangelson H."/>
            <person name="Liachko I."/>
            <person name="Sullivan S."/>
            <person name="Sone E.D."/>
            <person name="Koren S."/>
            <person name="Silverstein K.A.T."/>
            <person name="Beckman K.B."/>
            <person name="Gohl D.M."/>
        </authorList>
    </citation>
    <scope>NUCLEOTIDE SEQUENCE</scope>
    <source>
        <strain evidence="4">Duluth1</strain>
        <tissue evidence="4">Whole animal</tissue>
    </source>
</reference>
<keyword evidence="3" id="KW-0862">Zinc</keyword>
<dbReference type="InterPro" id="IPR019786">
    <property type="entry name" value="Zinc_finger_PHD-type_CS"/>
</dbReference>
<sequence length="98" mass="11001">MVKVKSLTNASKGKAIVKTSKRVTRENIETRLECDFGTSDEATCMACEMTWSEDQTLMLGNKWVQCDVCSGWLHVDCLPHGCDFDESSDTFECHSCKI</sequence>
<comment type="caution">
    <text evidence="4">The sequence shown here is derived from an EMBL/GenBank/DDBJ whole genome shotgun (WGS) entry which is preliminary data.</text>
</comment>
<dbReference type="GO" id="GO:0008270">
    <property type="term" value="F:zinc ion binding"/>
    <property type="evidence" value="ECO:0007669"/>
    <property type="project" value="UniProtKB-KW"/>
</dbReference>
<dbReference type="SUPFAM" id="SSF57903">
    <property type="entry name" value="FYVE/PHD zinc finger"/>
    <property type="match status" value="1"/>
</dbReference>
<evidence type="ECO:0008006" key="6">
    <source>
        <dbReference type="Google" id="ProtNLM"/>
    </source>
</evidence>
<name>A0A9D4JZ51_DREPO</name>